<feature type="compositionally biased region" description="Low complexity" evidence="3">
    <location>
        <begin position="296"/>
        <end position="308"/>
    </location>
</feature>
<dbReference type="GO" id="GO:0003723">
    <property type="term" value="F:RNA binding"/>
    <property type="evidence" value="ECO:0007669"/>
    <property type="project" value="UniProtKB-UniRule"/>
</dbReference>
<dbReference type="InterPro" id="IPR035979">
    <property type="entry name" value="RBD_domain_sf"/>
</dbReference>
<dbReference type="InterPro" id="IPR050886">
    <property type="entry name" value="RNA-binding_reg"/>
</dbReference>
<feature type="region of interest" description="Disordered" evidence="3">
    <location>
        <begin position="1"/>
        <end position="35"/>
    </location>
</feature>
<comment type="caution">
    <text evidence="5">The sequence shown here is derived from an EMBL/GenBank/DDBJ whole genome shotgun (WGS) entry which is preliminary data.</text>
</comment>
<feature type="region of interest" description="Disordered" evidence="3">
    <location>
        <begin position="265"/>
        <end position="308"/>
    </location>
</feature>
<feature type="domain" description="RRM" evidence="4">
    <location>
        <begin position="97"/>
        <end position="171"/>
    </location>
</feature>
<evidence type="ECO:0000259" key="4">
    <source>
        <dbReference type="PROSITE" id="PS50102"/>
    </source>
</evidence>
<feature type="compositionally biased region" description="Polar residues" evidence="3">
    <location>
        <begin position="12"/>
        <end position="31"/>
    </location>
</feature>
<dbReference type="GeneID" id="92367720"/>
<dbReference type="PANTHER" id="PTHR48024:SF56">
    <property type="entry name" value="HETEROGENEOUS NUCLEAR RIBONUCLEOPROTEIN A0"/>
    <property type="match status" value="1"/>
</dbReference>
<protein>
    <submittedName>
        <fullName evidence="5">RNA recognition family protein</fullName>
    </submittedName>
</protein>
<evidence type="ECO:0000256" key="1">
    <source>
        <dbReference type="ARBA" id="ARBA00022884"/>
    </source>
</evidence>
<keyword evidence="6" id="KW-1185">Reference proteome</keyword>
<dbReference type="SUPFAM" id="SSF54928">
    <property type="entry name" value="RNA-binding domain, RBD"/>
    <property type="match status" value="2"/>
</dbReference>
<dbReference type="EMBL" id="LRBS01000005">
    <property type="protein sequence ID" value="OII78207.1"/>
    <property type="molecule type" value="Genomic_DNA"/>
</dbReference>
<dbReference type="VEuPathDB" id="CryptoDB:cand_035360"/>
<dbReference type="Gene3D" id="3.30.70.330">
    <property type="match status" value="2"/>
</dbReference>
<dbReference type="Proteomes" id="UP000186804">
    <property type="component" value="Unassembled WGS sequence"/>
</dbReference>
<dbReference type="InterPro" id="IPR000504">
    <property type="entry name" value="RRM_dom"/>
</dbReference>
<dbReference type="OrthoDB" id="1875751at2759"/>
<dbReference type="PROSITE" id="PS50102">
    <property type="entry name" value="RRM"/>
    <property type="match status" value="2"/>
</dbReference>
<dbReference type="PANTHER" id="PTHR48024">
    <property type="entry name" value="GEO13361P1-RELATED"/>
    <property type="match status" value="1"/>
</dbReference>
<dbReference type="InterPro" id="IPR012677">
    <property type="entry name" value="Nucleotide-bd_a/b_plait_sf"/>
</dbReference>
<dbReference type="CDD" id="cd00590">
    <property type="entry name" value="RRM_SF"/>
    <property type="match status" value="1"/>
</dbReference>
<organism evidence="5 6">
    <name type="scientific">Cryptosporidium andersoni</name>
    <dbReference type="NCBI Taxonomy" id="117008"/>
    <lineage>
        <taxon>Eukaryota</taxon>
        <taxon>Sar</taxon>
        <taxon>Alveolata</taxon>
        <taxon>Apicomplexa</taxon>
        <taxon>Conoidasida</taxon>
        <taxon>Coccidia</taxon>
        <taxon>Eucoccidiorida</taxon>
        <taxon>Eimeriorina</taxon>
        <taxon>Cryptosporidiidae</taxon>
        <taxon>Cryptosporidium</taxon>
    </lineage>
</organism>
<feature type="domain" description="RRM" evidence="4">
    <location>
        <begin position="185"/>
        <end position="261"/>
    </location>
</feature>
<evidence type="ECO:0000313" key="6">
    <source>
        <dbReference type="Proteomes" id="UP000186804"/>
    </source>
</evidence>
<accession>A0A1J4MVW1</accession>
<proteinExistence type="predicted"/>
<sequence length="551" mass="60755">MSDLGDLDSIQGADSSSEQSTRSTENSSNVGESPFPDTSYYALLNGFESPQELESLRRVLTPLSKDQLIELLAGACVDNQATLQNVLSVICESRSHRRLYVKNLPFSVCTESVIKLFSQFGDIEEGIVLKRNGKSRGYAFVTYKTIESAQLACKESITVNGRVLMVKLAADPFPFEARRSDALRRKLFVRNLGFTTTEDSLSVVFGKYGELEESVILRTREGESRGYGFVTFVNTESTMKALQQPHHLVDGRLVFVHQAIEGRIRSSRNSNKVPNENKGKKGNKVTDDSQNSCLGNSNSNSTSYTSSSRDIVEFEPNSVEISNYSCARSSLGVMNEHVNSSGPTYFLNNSCGDMSKTSGSLFPLYNQHNKMMQTCNLRFLNSNTILNMGLHMNSSSYGNDVCGESWGNSAKFNDKTISNCCLRSMKGKDLDGDQEGSFTFYNSPLFPKDSFYDIQSLSNNGELGSNGFREVSGCPLDSPPSPESSYSNWQIKASDELNGYVESIKLNCSGFTWSEDNIPCCSSTNPTWTNNLTDIHTISSSLTSSTGISEY</sequence>
<dbReference type="Pfam" id="PF00076">
    <property type="entry name" value="RRM_1"/>
    <property type="match status" value="2"/>
</dbReference>
<reference evidence="5 6" key="1">
    <citation type="submission" date="2016-10" db="EMBL/GenBank/DDBJ databases">
        <title>Reductive evolution of mitochondrial metabolism and differential evolution of invasion-related proteins in Cryptosporidium.</title>
        <authorList>
            <person name="Liu S."/>
            <person name="Roellig D.M."/>
            <person name="Guo Y."/>
            <person name="Li N."/>
            <person name="Frace M.A."/>
            <person name="Tang K."/>
            <person name="Zhang L."/>
            <person name="Feng Y."/>
            <person name="Xiao L."/>
        </authorList>
    </citation>
    <scope>NUCLEOTIDE SEQUENCE [LARGE SCALE GENOMIC DNA]</scope>
    <source>
        <strain evidence="5">30847</strain>
    </source>
</reference>
<name>A0A1J4MVW1_9CRYT</name>
<gene>
    <name evidence="5" type="ORF">cand_035360</name>
</gene>
<evidence type="ECO:0000256" key="3">
    <source>
        <dbReference type="SAM" id="MobiDB-lite"/>
    </source>
</evidence>
<feature type="compositionally biased region" description="Basic and acidic residues" evidence="3">
    <location>
        <begin position="275"/>
        <end position="287"/>
    </location>
</feature>
<evidence type="ECO:0000313" key="5">
    <source>
        <dbReference type="EMBL" id="OII78207.1"/>
    </source>
</evidence>
<dbReference type="SMART" id="SM00360">
    <property type="entry name" value="RRM"/>
    <property type="match status" value="2"/>
</dbReference>
<dbReference type="AlphaFoldDB" id="A0A1J4MVW1"/>
<dbReference type="RefSeq" id="XP_067070053.1">
    <property type="nucleotide sequence ID" value="XM_067213762.1"/>
</dbReference>
<evidence type="ECO:0000256" key="2">
    <source>
        <dbReference type="PROSITE-ProRule" id="PRU00176"/>
    </source>
</evidence>
<keyword evidence="1 2" id="KW-0694">RNA-binding</keyword>